<evidence type="ECO:0000313" key="1">
    <source>
        <dbReference type="EMBL" id="NUU60458.1"/>
    </source>
</evidence>
<keyword evidence="2" id="KW-1185">Reference proteome</keyword>
<dbReference type="RefSeq" id="WP_175371046.1">
    <property type="nucleotide sequence ID" value="NZ_JABWCS010000201.1"/>
</dbReference>
<comment type="caution">
    <text evidence="1">The sequence shown here is derived from an EMBL/GenBank/DDBJ whole genome shotgun (WGS) entry which is preliminary data.</text>
</comment>
<dbReference type="Proteomes" id="UP000564806">
    <property type="component" value="Unassembled WGS sequence"/>
</dbReference>
<name>A0A850EHU6_9BACL</name>
<protein>
    <submittedName>
        <fullName evidence="1">Uncharacterized protein</fullName>
    </submittedName>
</protein>
<accession>A0A850EHU6</accession>
<gene>
    <name evidence="1" type="ORF">HPT30_08895</name>
</gene>
<organism evidence="1 2">
    <name type="scientific">Paenibacillus agri</name>
    <dbReference type="NCBI Taxonomy" id="2744309"/>
    <lineage>
        <taxon>Bacteria</taxon>
        <taxon>Bacillati</taxon>
        <taxon>Bacillota</taxon>
        <taxon>Bacilli</taxon>
        <taxon>Bacillales</taxon>
        <taxon>Paenibacillaceae</taxon>
        <taxon>Paenibacillus</taxon>
    </lineage>
</organism>
<reference evidence="1" key="1">
    <citation type="submission" date="2020-06" db="EMBL/GenBank/DDBJ databases">
        <title>Paenibacillus sp. nov., isolated from soil.</title>
        <authorList>
            <person name="Seo Y.L."/>
        </authorList>
    </citation>
    <scope>NUCLEOTIDE SEQUENCE [LARGE SCALE GENOMIC DNA]</scope>
    <source>
        <strain evidence="1">JW14</strain>
    </source>
</reference>
<dbReference type="AlphaFoldDB" id="A0A850EHU6"/>
<proteinExistence type="predicted"/>
<dbReference type="EMBL" id="JABWCS010000201">
    <property type="protein sequence ID" value="NUU60458.1"/>
    <property type="molecule type" value="Genomic_DNA"/>
</dbReference>
<evidence type="ECO:0000313" key="2">
    <source>
        <dbReference type="Proteomes" id="UP000564806"/>
    </source>
</evidence>
<sequence>MFEYCSYAGHDRIICLIDDHYEEEENCDKGEEDCSEEFYGLEDYCEE</sequence>